<name>A0A8E2DQE8_9APHY</name>
<dbReference type="AlphaFoldDB" id="A0A8E2DQE8"/>
<feature type="transmembrane region" description="Helical" evidence="1">
    <location>
        <begin position="388"/>
        <end position="411"/>
    </location>
</feature>
<dbReference type="Proteomes" id="UP000250043">
    <property type="component" value="Unassembled WGS sequence"/>
</dbReference>
<feature type="transmembrane region" description="Helical" evidence="1">
    <location>
        <begin position="263"/>
        <end position="284"/>
    </location>
</feature>
<proteinExistence type="predicted"/>
<evidence type="ECO:0000313" key="3">
    <source>
        <dbReference type="Proteomes" id="UP000250043"/>
    </source>
</evidence>
<dbReference type="EMBL" id="KV722351">
    <property type="protein sequence ID" value="OCH93777.1"/>
    <property type="molecule type" value="Genomic_DNA"/>
</dbReference>
<organism evidence="2 3">
    <name type="scientific">Obba rivulosa</name>
    <dbReference type="NCBI Taxonomy" id="1052685"/>
    <lineage>
        <taxon>Eukaryota</taxon>
        <taxon>Fungi</taxon>
        <taxon>Dikarya</taxon>
        <taxon>Basidiomycota</taxon>
        <taxon>Agaricomycotina</taxon>
        <taxon>Agaricomycetes</taxon>
        <taxon>Polyporales</taxon>
        <taxon>Gelatoporiaceae</taxon>
        <taxon>Obba</taxon>
    </lineage>
</organism>
<evidence type="ECO:0000256" key="1">
    <source>
        <dbReference type="SAM" id="Phobius"/>
    </source>
</evidence>
<keyword evidence="1" id="KW-0472">Membrane</keyword>
<dbReference type="PANTHER" id="PTHR21329:SF3">
    <property type="entry name" value="PHOSPHATIDYLINOSITOL N-ACETYLGLUCOSAMINYLTRANSFERASE SUBUNIT Q"/>
    <property type="match status" value="1"/>
</dbReference>
<reference evidence="2 3" key="1">
    <citation type="submission" date="2016-07" db="EMBL/GenBank/DDBJ databases">
        <title>Draft genome of the white-rot fungus Obba rivulosa 3A-2.</title>
        <authorList>
            <consortium name="DOE Joint Genome Institute"/>
            <person name="Miettinen O."/>
            <person name="Riley R."/>
            <person name="Acob R."/>
            <person name="Barry K."/>
            <person name="Cullen D."/>
            <person name="De Vries R."/>
            <person name="Hainaut M."/>
            <person name="Hatakka A."/>
            <person name="Henrissat B."/>
            <person name="Hilden K."/>
            <person name="Kuo R."/>
            <person name="Labutti K."/>
            <person name="Lipzen A."/>
            <person name="Makela M.R."/>
            <person name="Sandor L."/>
            <person name="Spatafora J.W."/>
            <person name="Grigoriev I.V."/>
            <person name="Hibbett D.S."/>
        </authorList>
    </citation>
    <scope>NUCLEOTIDE SEQUENCE [LARGE SCALE GENOMIC DNA]</scope>
    <source>
        <strain evidence="2 3">3A-2</strain>
    </source>
</reference>
<keyword evidence="3" id="KW-1185">Reference proteome</keyword>
<dbReference type="GO" id="GO:0005783">
    <property type="term" value="C:endoplasmic reticulum"/>
    <property type="evidence" value="ECO:0007669"/>
    <property type="project" value="TreeGrafter"/>
</dbReference>
<dbReference type="GO" id="GO:0006506">
    <property type="term" value="P:GPI anchor biosynthetic process"/>
    <property type="evidence" value="ECO:0007669"/>
    <property type="project" value="InterPro"/>
</dbReference>
<keyword evidence="1" id="KW-0812">Transmembrane</keyword>
<dbReference type="PANTHER" id="PTHR21329">
    <property type="entry name" value="PHOSPHATIDYLINOSITOL N-ACETYLGLUCOSAMINYLTRANSFERASE SUBUNIT Q-RELATED"/>
    <property type="match status" value="1"/>
</dbReference>
<evidence type="ECO:0000313" key="2">
    <source>
        <dbReference type="EMBL" id="OCH93777.1"/>
    </source>
</evidence>
<dbReference type="GO" id="GO:0016020">
    <property type="term" value="C:membrane"/>
    <property type="evidence" value="ECO:0007669"/>
    <property type="project" value="InterPro"/>
</dbReference>
<sequence>MVSPAGLCHVVGNLVVHRSCSGYSKRDHAEAILHDATRTKEWLQAKHANPDLRDPVILGRFMLEKASPGDHAMLPEIDLYPAQSGLLKRPPLIVLYRRPRRELMQFYALDHRELDILPSQQHSRPDPSANARHATFLEADFTRPKSDGIRALDSSAVLQLNLAKYLADIIQASQSASSGPIPLGTIPPYPSPVMKHATTPVHITGHSHMWMRLPPLLRGVSATVEQFDVRFEQAQFVFSTIPTLWRKRKQFITVRDISRYVRFYNCVWLVLNDVIIGVAFGSFLCENRLVLSRILEFTLQHYLVEWIQDALMWLNNWPAGLKLNTELSSFVFYIFMTIVKLWARVLIALAPYYPVIFWLAGAMGWFGMTAIISLLADLLRFFTAHLWVCYWLSAIVFRHQLGFIGSLWNLFRGKRYNVLRKRLESWDYDIDQLLLGTILFTLVTFLYPTMLAYYALFATTRLLTIIVHAALDTSSALLNHFPLFALMLRIKDPLRLPGGIMFLRSLAGSLMLQNEAAPLSFVFRHYADLGSRLISHYHPVRLMRLLISGRPVQPIQHTQIRFSMIPTTDSASMLTSAQPVPLM</sequence>
<protein>
    <submittedName>
        <fullName evidence="2">Gpi1-domain-containing protein</fullName>
    </submittedName>
</protein>
<dbReference type="InterPro" id="IPR007720">
    <property type="entry name" value="PigQ/GPI1"/>
</dbReference>
<keyword evidence="1" id="KW-1133">Transmembrane helix</keyword>
<feature type="transmembrane region" description="Helical" evidence="1">
    <location>
        <begin position="432"/>
        <end position="456"/>
    </location>
</feature>
<dbReference type="Pfam" id="PF05024">
    <property type="entry name" value="Gpi1"/>
    <property type="match status" value="1"/>
</dbReference>
<dbReference type="OrthoDB" id="70250at2759"/>
<accession>A0A8E2DQE8</accession>
<feature type="transmembrane region" description="Helical" evidence="1">
    <location>
        <begin position="356"/>
        <end position="376"/>
    </location>
</feature>
<feature type="transmembrane region" description="Helical" evidence="1">
    <location>
        <begin position="330"/>
        <end position="349"/>
    </location>
</feature>
<gene>
    <name evidence="2" type="ORF">OBBRIDRAFT_771028</name>
</gene>